<evidence type="ECO:0008006" key="4">
    <source>
        <dbReference type="Google" id="ProtNLM"/>
    </source>
</evidence>
<dbReference type="Gene3D" id="3.10.110.10">
    <property type="entry name" value="Ubiquitin Conjugating Enzyme"/>
    <property type="match status" value="1"/>
</dbReference>
<dbReference type="AlphaFoldDB" id="A0AAU9K086"/>
<dbReference type="Proteomes" id="UP001162131">
    <property type="component" value="Unassembled WGS sequence"/>
</dbReference>
<keyword evidence="1" id="KW-1133">Transmembrane helix</keyword>
<evidence type="ECO:0000313" key="3">
    <source>
        <dbReference type="Proteomes" id="UP001162131"/>
    </source>
</evidence>
<comment type="caution">
    <text evidence="2">The sequence shown here is derived from an EMBL/GenBank/DDBJ whole genome shotgun (WGS) entry which is preliminary data.</text>
</comment>
<proteinExistence type="predicted"/>
<keyword evidence="1" id="KW-0812">Transmembrane</keyword>
<keyword evidence="3" id="KW-1185">Reference proteome</keyword>
<name>A0AAU9K086_9CILI</name>
<reference evidence="2" key="1">
    <citation type="submission" date="2021-09" db="EMBL/GenBank/DDBJ databases">
        <authorList>
            <consortium name="AG Swart"/>
            <person name="Singh M."/>
            <person name="Singh A."/>
            <person name="Seah K."/>
            <person name="Emmerich C."/>
        </authorList>
    </citation>
    <scope>NUCLEOTIDE SEQUENCE</scope>
    <source>
        <strain evidence="2">ATCC30299</strain>
    </source>
</reference>
<dbReference type="SUPFAM" id="SSF54495">
    <property type="entry name" value="UBC-like"/>
    <property type="match status" value="1"/>
</dbReference>
<protein>
    <recommendedName>
        <fullName evidence="4">RING-type domain-containing protein</fullName>
    </recommendedName>
</protein>
<organism evidence="2 3">
    <name type="scientific">Blepharisma stoltei</name>
    <dbReference type="NCBI Taxonomy" id="1481888"/>
    <lineage>
        <taxon>Eukaryota</taxon>
        <taxon>Sar</taxon>
        <taxon>Alveolata</taxon>
        <taxon>Ciliophora</taxon>
        <taxon>Postciliodesmatophora</taxon>
        <taxon>Heterotrichea</taxon>
        <taxon>Heterotrichida</taxon>
        <taxon>Blepharismidae</taxon>
        <taxon>Blepharisma</taxon>
    </lineage>
</organism>
<evidence type="ECO:0000256" key="1">
    <source>
        <dbReference type="SAM" id="Phobius"/>
    </source>
</evidence>
<dbReference type="EMBL" id="CAJZBQ010000053">
    <property type="protein sequence ID" value="CAG9331655.1"/>
    <property type="molecule type" value="Genomic_DNA"/>
</dbReference>
<dbReference type="InterPro" id="IPR016135">
    <property type="entry name" value="UBQ-conjugating_enzyme/RWD"/>
</dbReference>
<gene>
    <name evidence="2" type="ORF">BSTOLATCC_MIC53720</name>
</gene>
<accession>A0AAU9K086</accession>
<feature type="transmembrane region" description="Helical" evidence="1">
    <location>
        <begin position="157"/>
        <end position="181"/>
    </location>
</feature>
<keyword evidence="1" id="KW-0472">Membrane</keyword>
<sequence length="630" mass="74414">MHSLINRKRFRQADGSLIQGIPSEVETFIKAFPNEFYQIKEIPDDQDIKKQYIIAALFECFFFYRLDEFSCFEKCIINFNVETNYPIELIRRFKIERMQFLDKEFGTEMFKNYSVWLVNFICKFNQIEGEDFDHRMLKNLTQSLPFRAVLVRNGSKIFYTNPSSMVTLIIYLCNGAFYIFYPKITFNWDSIYKFIPEKNSLQTGKIKFSCFCLVNLPAHLDGFNQWLEITKMMEICPKCASKNTSIDREIIKKFKKDCFFNKCFYCRQSTDLISFENIDYSFCRSCIVTYRNSILKDIGSIANQERFDPIKAINTLSEEIREIEKNYFTCYNCRCLNINKNDPVRRCFTFSPNISICRICIKNMIDSQQSEFKYQNLKDLSEFPNYINVIKADREFLELFCVRCNEELASKKHIEILNHETCIQRYCQKCLSQIDVEECCWCGNLLINTSNNILYDMCISCNKNLPKSVISEGICKICKTDSEMDMETEKESRAMIDIKKYLKTPLNWKKVNNGIIEISPEFRDDRNIYVGNCLIFKLQLDRGYISSVWVIPVIYHPNFNNDGKLSSELVLQKLRTKSISDDLRSLFKILYHPNESFIENEKAFKLWKNNQKGYNLMAKIYLNTSGLENS</sequence>
<evidence type="ECO:0000313" key="2">
    <source>
        <dbReference type="EMBL" id="CAG9331655.1"/>
    </source>
</evidence>